<proteinExistence type="predicted"/>
<feature type="transmembrane region" description="Helical" evidence="8">
    <location>
        <begin position="315"/>
        <end position="336"/>
    </location>
</feature>
<dbReference type="PROSITE" id="PS50222">
    <property type="entry name" value="EF_HAND_2"/>
    <property type="match status" value="2"/>
</dbReference>
<feature type="transmembrane region" description="Helical" evidence="8">
    <location>
        <begin position="248"/>
        <end position="267"/>
    </location>
</feature>
<feature type="domain" description="EF-hand" evidence="9">
    <location>
        <begin position="1078"/>
        <end position="1113"/>
    </location>
</feature>
<keyword evidence="11" id="KW-1185">Reference proteome</keyword>
<evidence type="ECO:0000256" key="7">
    <source>
        <dbReference type="SAM" id="MobiDB-lite"/>
    </source>
</evidence>
<dbReference type="GO" id="GO:0005248">
    <property type="term" value="F:voltage-gated sodium channel activity"/>
    <property type="evidence" value="ECO:0007669"/>
    <property type="project" value="TreeGrafter"/>
</dbReference>
<dbReference type="SUPFAM" id="SSF81324">
    <property type="entry name" value="Voltage-gated potassium channels"/>
    <property type="match status" value="2"/>
</dbReference>
<dbReference type="InterPro" id="IPR043203">
    <property type="entry name" value="VGCC_Ca_Na"/>
</dbReference>
<feature type="transmembrane region" description="Helical" evidence="8">
    <location>
        <begin position="1029"/>
        <end position="1053"/>
    </location>
</feature>
<organism evidence="10 11">
    <name type="scientific">Effrenium voratum</name>
    <dbReference type="NCBI Taxonomy" id="2562239"/>
    <lineage>
        <taxon>Eukaryota</taxon>
        <taxon>Sar</taxon>
        <taxon>Alveolata</taxon>
        <taxon>Dinophyceae</taxon>
        <taxon>Suessiales</taxon>
        <taxon>Symbiodiniaceae</taxon>
        <taxon>Effrenium</taxon>
    </lineage>
</organism>
<keyword evidence="6" id="KW-0175">Coiled coil</keyword>
<evidence type="ECO:0000256" key="2">
    <source>
        <dbReference type="ARBA" id="ARBA00022692"/>
    </source>
</evidence>
<evidence type="ECO:0000256" key="1">
    <source>
        <dbReference type="ARBA" id="ARBA00004141"/>
    </source>
</evidence>
<dbReference type="SUPFAM" id="SSF47473">
    <property type="entry name" value="EF-hand"/>
    <property type="match status" value="1"/>
</dbReference>
<feature type="transmembrane region" description="Helical" evidence="8">
    <location>
        <begin position="195"/>
        <end position="215"/>
    </location>
</feature>
<dbReference type="CDD" id="cd00051">
    <property type="entry name" value="EFh"/>
    <property type="match status" value="2"/>
</dbReference>
<name>A0AA36ICU9_9DINO</name>
<dbReference type="GO" id="GO:0005509">
    <property type="term" value="F:calcium ion binding"/>
    <property type="evidence" value="ECO:0007669"/>
    <property type="project" value="InterPro"/>
</dbReference>
<feature type="coiled-coil region" evidence="6">
    <location>
        <begin position="62"/>
        <end position="89"/>
    </location>
</feature>
<keyword evidence="4 8" id="KW-1133">Transmembrane helix</keyword>
<feature type="compositionally biased region" description="Basic and acidic residues" evidence="7">
    <location>
        <begin position="714"/>
        <end position="738"/>
    </location>
</feature>
<evidence type="ECO:0000256" key="3">
    <source>
        <dbReference type="ARBA" id="ARBA00022837"/>
    </source>
</evidence>
<protein>
    <recommendedName>
        <fullName evidence="9">EF-hand domain-containing protein</fullName>
    </recommendedName>
</protein>
<dbReference type="Gene3D" id="1.10.287.70">
    <property type="match status" value="2"/>
</dbReference>
<dbReference type="InterPro" id="IPR011992">
    <property type="entry name" value="EF-hand-dom_pair"/>
</dbReference>
<dbReference type="Pfam" id="PF00520">
    <property type="entry name" value="Ion_trans"/>
    <property type="match status" value="2"/>
</dbReference>
<dbReference type="Proteomes" id="UP001178507">
    <property type="component" value="Unassembled WGS sequence"/>
</dbReference>
<feature type="region of interest" description="Disordered" evidence="7">
    <location>
        <begin position="687"/>
        <end position="738"/>
    </location>
</feature>
<dbReference type="SMART" id="SM00054">
    <property type="entry name" value="EFh"/>
    <property type="match status" value="4"/>
</dbReference>
<evidence type="ECO:0000256" key="8">
    <source>
        <dbReference type="SAM" id="Phobius"/>
    </source>
</evidence>
<feature type="transmembrane region" description="Helical" evidence="8">
    <location>
        <begin position="927"/>
        <end position="947"/>
    </location>
</feature>
<gene>
    <name evidence="10" type="ORF">EVOR1521_LOCUS11331</name>
</gene>
<dbReference type="EMBL" id="CAUJNA010001113">
    <property type="protein sequence ID" value="CAJ1384458.1"/>
    <property type="molecule type" value="Genomic_DNA"/>
</dbReference>
<evidence type="ECO:0000313" key="11">
    <source>
        <dbReference type="Proteomes" id="UP001178507"/>
    </source>
</evidence>
<dbReference type="PANTHER" id="PTHR10037:SF62">
    <property type="entry name" value="SODIUM CHANNEL PROTEIN 60E"/>
    <property type="match status" value="1"/>
</dbReference>
<comment type="caution">
    <text evidence="10">The sequence shown here is derived from an EMBL/GenBank/DDBJ whole genome shotgun (WGS) entry which is preliminary data.</text>
</comment>
<dbReference type="InterPro" id="IPR002048">
    <property type="entry name" value="EF_hand_dom"/>
</dbReference>
<feature type="transmembrane region" description="Helical" evidence="8">
    <location>
        <begin position="888"/>
        <end position="907"/>
    </location>
</feature>
<dbReference type="InterPro" id="IPR027359">
    <property type="entry name" value="Volt_channel_dom_sf"/>
</dbReference>
<dbReference type="AlphaFoldDB" id="A0AA36ICU9"/>
<keyword evidence="2 8" id="KW-0812">Transmembrane</keyword>
<dbReference type="Pfam" id="PF13202">
    <property type="entry name" value="EF-hand_5"/>
    <property type="match status" value="2"/>
</dbReference>
<comment type="subcellular location">
    <subcellularLocation>
        <location evidence="1">Membrane</location>
        <topology evidence="1">Multi-pass membrane protein</topology>
    </subcellularLocation>
</comment>
<evidence type="ECO:0000256" key="6">
    <source>
        <dbReference type="SAM" id="Coils"/>
    </source>
</evidence>
<dbReference type="InterPro" id="IPR005821">
    <property type="entry name" value="Ion_trans_dom"/>
</dbReference>
<reference evidence="10" key="1">
    <citation type="submission" date="2023-08" db="EMBL/GenBank/DDBJ databases">
        <authorList>
            <person name="Chen Y."/>
            <person name="Shah S."/>
            <person name="Dougan E. K."/>
            <person name="Thang M."/>
            <person name="Chan C."/>
        </authorList>
    </citation>
    <scope>NUCLEOTIDE SEQUENCE</scope>
</reference>
<accession>A0AA36ICU9</accession>
<feature type="transmembrane region" description="Helical" evidence="8">
    <location>
        <begin position="860"/>
        <end position="876"/>
    </location>
</feature>
<dbReference type="InterPro" id="IPR018247">
    <property type="entry name" value="EF_Hand_1_Ca_BS"/>
</dbReference>
<dbReference type="PANTHER" id="PTHR10037">
    <property type="entry name" value="VOLTAGE-GATED CATION CHANNEL CALCIUM AND SODIUM"/>
    <property type="match status" value="1"/>
</dbReference>
<feature type="transmembrane region" description="Helical" evidence="8">
    <location>
        <begin position="954"/>
        <end position="975"/>
    </location>
</feature>
<dbReference type="Gene3D" id="1.20.120.350">
    <property type="entry name" value="Voltage-gated potassium channels. Chain C"/>
    <property type="match status" value="2"/>
</dbReference>
<evidence type="ECO:0000256" key="4">
    <source>
        <dbReference type="ARBA" id="ARBA00022989"/>
    </source>
</evidence>
<dbReference type="GO" id="GO:0001518">
    <property type="term" value="C:voltage-gated sodium channel complex"/>
    <property type="evidence" value="ECO:0007669"/>
    <property type="project" value="TreeGrafter"/>
</dbReference>
<keyword evidence="5 8" id="KW-0472">Membrane</keyword>
<feature type="transmembrane region" description="Helical" evidence="8">
    <location>
        <begin position="423"/>
        <end position="442"/>
    </location>
</feature>
<sequence length="1227" mass="139492">MGFAKLPDLRTLKPRVPGSESMDFPDCEAPRAEFAPSVAFAPARERGLEVSVHFQRLVDELVNQHICEMKELETQADHLTSEVHKLRSQNDELRCGGGEADVGNPKLRLSTLMGERTLQLREIQASEILDRWEKDSDGLKSFEDNVRLTSKVQARINVALALGRRDISFMTRATNKGLDCVGQLRFFLESTTYEALIAFVLCLNVLWMALELQIYGSVTALHLGLAETALVDPQDVPAWETAFRNGDLIFTVFFVTDVVTRVVVLRLRFLRVCMNYVDLGVSITSLIESTLYHAVDLPVSPILFRLLRIGKLARAFRMVTMTSVLASLQLLVKCLAASSNMLFWSFCLLTFVQCVAGLILSTLCREFLTDPSYEMEVREQVFRYYGTFTRTILTMFEIMFANWGPPSRVLVEHFSEWFSAFFLVYRCILGFAVLNVVNAVFVQQTMKTASSDEELAFKQKERDAAMYLKKVKKLFQSIDQSGDGAISLEEFSKLVQSPKLSFWMSQLELEYHDLLSLFEFLDNGNGEITLMEFVEGASRLRGRAKTLDIWRLETKLEVLFEEVFNALRPSHPAINASVQEVFNQSQFRHMKATSNKAASEHGSPRELLREIAFCSLNFGLKPFPLNMDFSRMSDVGIVQPKMPDFRDEPPYPITAQMSQTFQLLVNRLVAQHLLEVSQTEHNVEKRFTDEKVAASEPQVQLSPKGMSGNGKSVGFRDRSQSSDSASSHRESPTGREAAKKMSADAILNAFDNDQEVKKLFRDAEIQKMMQAGSEFDKEGSKAWWDKYAGLSCSEKLKVWLTSSRYEMCIALILILNVLWMAFELQFYGSLSGYQINFFTEAPASDEDIPSWEAVIEAGDFLFTCFFVLDVVVRIVVLRGHFWKVCANYVDVAVSMTALVEVTILYAVALPVNPILFRLLRIGKLARAIRMVTMTSVLGSLQLLVKCLGASCNMLFWSFCLLTFVQCVAGLIVSTLCRDFVLDPNYDIALRDEVFRYYGTFTRTLLTMFEILFANWGPPCRVLIENFSEWFSVFFLLYRCVLGFAVLNVVNAVFVQQTMKTAASDEELAFKQKEKDVQMYTRKVKRLFQTIDDSGDGAINLEEFSKLVQSPKLKFWMSQLELEYHDLLSLFEFLDNGDGEITLMEFIEGAARLRGNAKALDIWRIETKMEVLLEEVLKALQDVMPGNDGLTVEQVFENSSFRHIRATKQETRDLEKAYQFYQDGLAES</sequence>
<feature type="transmembrane region" description="Helical" evidence="8">
    <location>
        <begin position="805"/>
        <end position="822"/>
    </location>
</feature>
<keyword evidence="3" id="KW-0106">Calcium</keyword>
<evidence type="ECO:0000313" key="10">
    <source>
        <dbReference type="EMBL" id="CAJ1384458.1"/>
    </source>
</evidence>
<dbReference type="Gene3D" id="1.10.238.10">
    <property type="entry name" value="EF-hand"/>
    <property type="match status" value="2"/>
</dbReference>
<feature type="domain" description="EF-hand" evidence="9">
    <location>
        <begin position="466"/>
        <end position="501"/>
    </location>
</feature>
<feature type="transmembrane region" description="Helical" evidence="8">
    <location>
        <begin position="342"/>
        <end position="363"/>
    </location>
</feature>
<evidence type="ECO:0000259" key="9">
    <source>
        <dbReference type="PROSITE" id="PS50222"/>
    </source>
</evidence>
<feature type="region of interest" description="Disordered" evidence="7">
    <location>
        <begin position="1"/>
        <end position="22"/>
    </location>
</feature>
<evidence type="ECO:0000256" key="5">
    <source>
        <dbReference type="ARBA" id="ARBA00023136"/>
    </source>
</evidence>
<feature type="transmembrane region" description="Helical" evidence="8">
    <location>
        <begin position="384"/>
        <end position="403"/>
    </location>
</feature>
<dbReference type="PROSITE" id="PS00018">
    <property type="entry name" value="EF_HAND_1"/>
    <property type="match status" value="2"/>
</dbReference>